<dbReference type="GO" id="GO:0003824">
    <property type="term" value="F:catalytic activity"/>
    <property type="evidence" value="ECO:0007669"/>
    <property type="project" value="InterPro"/>
</dbReference>
<proteinExistence type="predicted"/>
<evidence type="ECO:0000313" key="7">
    <source>
        <dbReference type="EMBL" id="EPZ15052.1"/>
    </source>
</evidence>
<dbReference type="Gene3D" id="3.20.20.60">
    <property type="entry name" value="Phosphoenolpyruvate-binding domains"/>
    <property type="match status" value="1"/>
</dbReference>
<evidence type="ECO:0000256" key="4">
    <source>
        <dbReference type="PIRSR" id="PIRSR015582-1"/>
    </source>
</evidence>
<feature type="binding site" evidence="4">
    <location>
        <position position="130"/>
    </location>
    <ligand>
        <name>substrate</name>
    </ligand>
</feature>
<dbReference type="PANTHER" id="PTHR32308:SF0">
    <property type="entry name" value="HPCH_HPAI ALDOLASE_CITRATE LYASE DOMAIN-CONTAINING PROTEIN"/>
    <property type="match status" value="1"/>
</dbReference>
<dbReference type="Proteomes" id="UP000015455">
    <property type="component" value="Unassembled WGS sequence"/>
</dbReference>
<evidence type="ECO:0000256" key="1">
    <source>
        <dbReference type="ARBA" id="ARBA00001946"/>
    </source>
</evidence>
<evidence type="ECO:0000256" key="3">
    <source>
        <dbReference type="ARBA" id="ARBA00022842"/>
    </source>
</evidence>
<comment type="cofactor">
    <cofactor evidence="1">
        <name>Mg(2+)</name>
        <dbReference type="ChEBI" id="CHEBI:18420"/>
    </cofactor>
</comment>
<evidence type="ECO:0000259" key="6">
    <source>
        <dbReference type="Pfam" id="PF03328"/>
    </source>
</evidence>
<dbReference type="InterPro" id="IPR011206">
    <property type="entry name" value="Citrate_lyase_beta/mcl1/mcl2"/>
</dbReference>
<feature type="binding site" evidence="5">
    <location>
        <position position="130"/>
    </location>
    <ligand>
        <name>Mg(2+)</name>
        <dbReference type="ChEBI" id="CHEBI:18420"/>
    </ligand>
</feature>
<dbReference type="PANTHER" id="PTHR32308">
    <property type="entry name" value="LYASE BETA SUBUNIT, PUTATIVE (AFU_ORTHOLOGUE AFUA_4G13030)-RELATED"/>
    <property type="match status" value="1"/>
</dbReference>
<dbReference type="RefSeq" id="WP_021249885.1">
    <property type="nucleotide sequence ID" value="NZ_ATJV01000063.1"/>
</dbReference>
<keyword evidence="2 5" id="KW-0479">Metal-binding</keyword>
<dbReference type="PIRSF" id="PIRSF015582">
    <property type="entry name" value="Cit_lyase_B"/>
    <property type="match status" value="1"/>
</dbReference>
<organism evidence="7 8">
    <name type="scientific">Thauera terpenica 58Eu</name>
    <dbReference type="NCBI Taxonomy" id="1348657"/>
    <lineage>
        <taxon>Bacteria</taxon>
        <taxon>Pseudomonadati</taxon>
        <taxon>Pseudomonadota</taxon>
        <taxon>Betaproteobacteria</taxon>
        <taxon>Rhodocyclales</taxon>
        <taxon>Zoogloeaceae</taxon>
        <taxon>Thauera</taxon>
    </lineage>
</organism>
<dbReference type="GO" id="GO:0000287">
    <property type="term" value="F:magnesium ion binding"/>
    <property type="evidence" value="ECO:0007669"/>
    <property type="project" value="TreeGrafter"/>
</dbReference>
<feature type="binding site" evidence="5">
    <location>
        <position position="157"/>
    </location>
    <ligand>
        <name>Mg(2+)</name>
        <dbReference type="ChEBI" id="CHEBI:18420"/>
    </ligand>
</feature>
<dbReference type="eggNOG" id="COG2301">
    <property type="taxonomic scope" value="Bacteria"/>
</dbReference>
<evidence type="ECO:0000313" key="8">
    <source>
        <dbReference type="Proteomes" id="UP000015455"/>
    </source>
</evidence>
<feature type="domain" description="HpcH/HpaI aldolase/citrate lyase" evidence="6">
    <location>
        <begin position="4"/>
        <end position="230"/>
    </location>
</feature>
<reference evidence="7 8" key="1">
    <citation type="submission" date="2013-06" db="EMBL/GenBank/DDBJ databases">
        <title>Draft genome sequence of Thauera terpenica.</title>
        <authorList>
            <person name="Liu B."/>
            <person name="Frostegard A.H."/>
            <person name="Shapleigh J.P."/>
        </authorList>
    </citation>
    <scope>NUCLEOTIDE SEQUENCE [LARGE SCALE GENOMIC DNA]</scope>
    <source>
        <strain evidence="7 8">58Eu</strain>
    </source>
</reference>
<evidence type="ECO:0000256" key="2">
    <source>
        <dbReference type="ARBA" id="ARBA00022723"/>
    </source>
</evidence>
<dbReference type="STRING" id="1348657.M622_16945"/>
<dbReference type="SUPFAM" id="SSF51621">
    <property type="entry name" value="Phosphoenolpyruvate/pyruvate domain"/>
    <property type="match status" value="1"/>
</dbReference>
<dbReference type="AlphaFoldDB" id="S9ZNK9"/>
<dbReference type="Pfam" id="PF03328">
    <property type="entry name" value="HpcH_HpaI"/>
    <property type="match status" value="1"/>
</dbReference>
<dbReference type="OrthoDB" id="348111at2"/>
<evidence type="ECO:0000256" key="5">
    <source>
        <dbReference type="PIRSR" id="PIRSR015582-2"/>
    </source>
</evidence>
<dbReference type="InterPro" id="IPR005000">
    <property type="entry name" value="Aldolase/citrate-lyase_domain"/>
</dbReference>
<keyword evidence="8" id="KW-1185">Reference proteome</keyword>
<sequence>MKMRSLLFVPADSGKKLDKARGSAADVLIVDLEDAVAEQRKPVGRELAAAFLRQPASSPRSRVFVRVNPLGGPHCMNDLAAVVGEGLDGVVLPKADGIEDVIRLGHCLDALEARAGLAHGAVRILVVATETAAAMLGIGGYRRGHPRLAGLTWGAEDLSAVLGAASNREADGELSHAYLMARSMCLVGAAAAGVAPIDTLYADFRDEEGLARDCAASRRRGFAGRIAIHPAQVDIINRCFSPSDEDLAQAREVVAAFAAQPDAGTVGIGGRMYDRPHLVQALRTLAAAAA</sequence>
<comment type="caution">
    <text evidence="7">The sequence shown here is derived from an EMBL/GenBank/DDBJ whole genome shotgun (WGS) entry which is preliminary data.</text>
</comment>
<dbReference type="EMBL" id="ATJV01000063">
    <property type="protein sequence ID" value="EPZ15052.1"/>
    <property type="molecule type" value="Genomic_DNA"/>
</dbReference>
<accession>S9ZNK9</accession>
<name>S9ZNK9_9RHOO</name>
<gene>
    <name evidence="7" type="ORF">M622_16945</name>
</gene>
<dbReference type="GO" id="GO:0006107">
    <property type="term" value="P:oxaloacetate metabolic process"/>
    <property type="evidence" value="ECO:0007669"/>
    <property type="project" value="TreeGrafter"/>
</dbReference>
<dbReference type="InterPro" id="IPR040442">
    <property type="entry name" value="Pyrv_kinase-like_dom_sf"/>
</dbReference>
<dbReference type="InterPro" id="IPR015813">
    <property type="entry name" value="Pyrv/PenolPyrv_kinase-like_dom"/>
</dbReference>
<protein>
    <recommendedName>
        <fullName evidence="6">HpcH/HpaI aldolase/citrate lyase domain-containing protein</fullName>
    </recommendedName>
</protein>
<dbReference type="PATRIC" id="fig|1348657.5.peg.2475"/>
<keyword evidence="3 5" id="KW-0460">Magnesium</keyword>
<feature type="binding site" evidence="4">
    <location>
        <position position="66"/>
    </location>
    <ligand>
        <name>substrate</name>
    </ligand>
</feature>